<proteinExistence type="predicted"/>
<name>A0A8T0QH43_PANVG</name>
<organism evidence="1 2">
    <name type="scientific">Panicum virgatum</name>
    <name type="common">Blackwell switchgrass</name>
    <dbReference type="NCBI Taxonomy" id="38727"/>
    <lineage>
        <taxon>Eukaryota</taxon>
        <taxon>Viridiplantae</taxon>
        <taxon>Streptophyta</taxon>
        <taxon>Embryophyta</taxon>
        <taxon>Tracheophyta</taxon>
        <taxon>Spermatophyta</taxon>
        <taxon>Magnoliopsida</taxon>
        <taxon>Liliopsida</taxon>
        <taxon>Poales</taxon>
        <taxon>Poaceae</taxon>
        <taxon>PACMAD clade</taxon>
        <taxon>Panicoideae</taxon>
        <taxon>Panicodae</taxon>
        <taxon>Paniceae</taxon>
        <taxon>Panicinae</taxon>
        <taxon>Panicum</taxon>
        <taxon>Panicum sect. Hiantes</taxon>
    </lineage>
</organism>
<evidence type="ECO:0000313" key="2">
    <source>
        <dbReference type="Proteomes" id="UP000823388"/>
    </source>
</evidence>
<dbReference type="Proteomes" id="UP000823388">
    <property type="component" value="Chromosome 7K"/>
</dbReference>
<dbReference type="AlphaFoldDB" id="A0A8T0QH43"/>
<protein>
    <submittedName>
        <fullName evidence="1">Uncharacterized protein</fullName>
    </submittedName>
</protein>
<gene>
    <name evidence="1" type="ORF">PVAP13_7KG327648</name>
</gene>
<comment type="caution">
    <text evidence="1">The sequence shown here is derived from an EMBL/GenBank/DDBJ whole genome shotgun (WGS) entry which is preliminary data.</text>
</comment>
<dbReference type="EMBL" id="CM029049">
    <property type="protein sequence ID" value="KAG2574427.1"/>
    <property type="molecule type" value="Genomic_DNA"/>
</dbReference>
<reference evidence="1" key="1">
    <citation type="submission" date="2020-05" db="EMBL/GenBank/DDBJ databases">
        <title>WGS assembly of Panicum virgatum.</title>
        <authorList>
            <person name="Lovell J.T."/>
            <person name="Jenkins J."/>
            <person name="Shu S."/>
            <person name="Juenger T.E."/>
            <person name="Schmutz J."/>
        </authorList>
    </citation>
    <scope>NUCLEOTIDE SEQUENCE</scope>
    <source>
        <strain evidence="1">AP13</strain>
    </source>
</reference>
<sequence length="212" mass="23654">MHGPWRLAMAARSPQNMVELDNRLLLPRIRSELCTAVAVALAAAAESGRQGDRKMLTWQLTMGQNVKSMWRGIVRAASRSSRIPTQSLRTASLDTRLFPSWRVSALYVRLHREVAVAREFQMALEMWIEATRAAVITVTAFACRLWLKRWSGGAREVFGVLRHSTRMASDGRCRRASSVMRPVSAVLAAVHVGSGAHQFTLHNSFHLGCTMV</sequence>
<evidence type="ECO:0000313" key="1">
    <source>
        <dbReference type="EMBL" id="KAG2574427.1"/>
    </source>
</evidence>
<keyword evidence="2" id="KW-1185">Reference proteome</keyword>
<accession>A0A8T0QH43</accession>